<dbReference type="InterPro" id="IPR036390">
    <property type="entry name" value="WH_DNA-bd_sf"/>
</dbReference>
<dbReference type="Gene3D" id="1.10.10.10">
    <property type="entry name" value="Winged helix-like DNA-binding domain superfamily/Winged helix DNA-binding domain"/>
    <property type="match status" value="1"/>
</dbReference>
<dbReference type="GO" id="GO:0000976">
    <property type="term" value="F:transcription cis-regulatory region binding"/>
    <property type="evidence" value="ECO:0007669"/>
    <property type="project" value="TreeGrafter"/>
</dbReference>
<organism evidence="6 7">
    <name type="scientific">Limosilactobacillus reuteri</name>
    <name type="common">Lactobacillus reuteri</name>
    <dbReference type="NCBI Taxonomy" id="1598"/>
    <lineage>
        <taxon>Bacteria</taxon>
        <taxon>Bacillati</taxon>
        <taxon>Bacillota</taxon>
        <taxon>Bacilli</taxon>
        <taxon>Lactobacillales</taxon>
        <taxon>Lactobacillaceae</taxon>
        <taxon>Limosilactobacillus</taxon>
    </lineage>
</organism>
<dbReference type="Proteomes" id="UP000297521">
    <property type="component" value="Unassembled WGS sequence"/>
</dbReference>
<feature type="domain" description="HTH lysR-type" evidence="5">
    <location>
        <begin position="1"/>
        <end position="58"/>
    </location>
</feature>
<accession>A0AAX2SRX2</accession>
<evidence type="ECO:0000256" key="2">
    <source>
        <dbReference type="ARBA" id="ARBA00023015"/>
    </source>
</evidence>
<dbReference type="InterPro" id="IPR000847">
    <property type="entry name" value="LysR_HTH_N"/>
</dbReference>
<keyword evidence="3" id="KW-0238">DNA-binding</keyword>
<dbReference type="Pfam" id="PF00126">
    <property type="entry name" value="HTH_1"/>
    <property type="match status" value="1"/>
</dbReference>
<evidence type="ECO:0000256" key="3">
    <source>
        <dbReference type="ARBA" id="ARBA00023125"/>
    </source>
</evidence>
<dbReference type="PROSITE" id="PS50931">
    <property type="entry name" value="HTH_LYSR"/>
    <property type="match status" value="1"/>
</dbReference>
<keyword evidence="2" id="KW-0805">Transcription regulation</keyword>
<sequence>MLNFDIQVFITVAEAGSLTAASHLLYISPTAIMKRINNLENQLGIKLFNRSHHGLTLTGAGRSFYQDSKFLSQHANTAINRARAISTDETFIIRVAFSLINSDPQLMNLLDKVNQQDSRFEYEITSFDDSREQFINLIGNLNRSIDLIAGSLDFSDWINKLAQTYTISKKRLGIIVSPHNQLFFRNEININDLDKQSIYITQNDESSLVKDVRKEIKKTGINVNWVFVDRYDIDLLNQCSLTDILILASPEWANVHPLLKSVPINWSYQSHSGFIYAKNPNNHVKEFIKILDSIKNSSTNI</sequence>
<dbReference type="GeneID" id="77190222"/>
<evidence type="ECO:0000256" key="1">
    <source>
        <dbReference type="ARBA" id="ARBA00009437"/>
    </source>
</evidence>
<evidence type="ECO:0000259" key="5">
    <source>
        <dbReference type="PROSITE" id="PS50931"/>
    </source>
</evidence>
<comment type="caution">
    <text evidence="6">The sequence shown here is derived from an EMBL/GenBank/DDBJ whole genome shotgun (WGS) entry which is preliminary data.</text>
</comment>
<dbReference type="PANTHER" id="PTHR30126:SF40">
    <property type="entry name" value="HTH-TYPE TRANSCRIPTIONAL REGULATOR GLTR"/>
    <property type="match status" value="1"/>
</dbReference>
<dbReference type="RefSeq" id="WP_122480792.1">
    <property type="nucleotide sequence ID" value="NZ_PUXG01000003.1"/>
</dbReference>
<reference evidence="6" key="2">
    <citation type="submission" date="2019-04" db="EMBL/GenBank/DDBJ databases">
        <authorList>
            <person name="Bisanz J.E."/>
            <person name="Chagwedera N.D."/>
            <person name="Chawla A."/>
            <person name="Turnbaugh P.J."/>
        </authorList>
    </citation>
    <scope>NUCLEOTIDE SEQUENCE</scope>
    <source>
        <strain evidence="6">I8-5</strain>
    </source>
</reference>
<keyword evidence="4" id="KW-0804">Transcription</keyword>
<protein>
    <submittedName>
        <fullName evidence="6">LysR family transcriptional regulator</fullName>
    </submittedName>
</protein>
<reference evidence="6" key="1">
    <citation type="journal article" date="2019" name="Cell Metab.">
        <title>Nutrient sensing in CD11c cells alters the gut microbiome to regulate food intake and body mass.</title>
        <authorList>
            <person name="Chagwedera N.D."/>
            <person name="Ang Q.Y."/>
            <person name="Bisanz J.E."/>
            <person name="Leong Y.A."/>
            <person name="Ganeshan K."/>
            <person name="Cai J."/>
            <person name="Patterson A.D."/>
            <person name="Turnbaugh P.J."/>
            <person name="Chawla A."/>
        </authorList>
    </citation>
    <scope>NUCLEOTIDE SEQUENCE</scope>
    <source>
        <strain evidence="6">I8-5</strain>
    </source>
</reference>
<dbReference type="InterPro" id="IPR036388">
    <property type="entry name" value="WH-like_DNA-bd_sf"/>
</dbReference>
<comment type="similarity">
    <text evidence="1">Belongs to the LysR transcriptional regulatory family.</text>
</comment>
<evidence type="ECO:0000256" key="4">
    <source>
        <dbReference type="ARBA" id="ARBA00023163"/>
    </source>
</evidence>
<proteinExistence type="inferred from homology"/>
<name>A0AAX2SRX2_LIMRT</name>
<dbReference type="GO" id="GO:0003700">
    <property type="term" value="F:DNA-binding transcription factor activity"/>
    <property type="evidence" value="ECO:0007669"/>
    <property type="project" value="InterPro"/>
</dbReference>
<dbReference type="AlphaFoldDB" id="A0AAX2SRX2"/>
<dbReference type="EMBL" id="SRKR01000022">
    <property type="protein sequence ID" value="TGB09586.1"/>
    <property type="molecule type" value="Genomic_DNA"/>
</dbReference>
<dbReference type="SUPFAM" id="SSF46785">
    <property type="entry name" value="Winged helix' DNA-binding domain"/>
    <property type="match status" value="1"/>
</dbReference>
<evidence type="ECO:0000313" key="7">
    <source>
        <dbReference type="Proteomes" id="UP000297521"/>
    </source>
</evidence>
<evidence type="ECO:0000313" key="6">
    <source>
        <dbReference type="EMBL" id="TGB09586.1"/>
    </source>
</evidence>
<gene>
    <name evidence="6" type="ORF">E5F87_09905</name>
</gene>
<dbReference type="PANTHER" id="PTHR30126">
    <property type="entry name" value="HTH-TYPE TRANSCRIPTIONAL REGULATOR"/>
    <property type="match status" value="1"/>
</dbReference>